<dbReference type="PANTHER" id="PTHR12872:SF1">
    <property type="entry name" value="ALPHA-N-ACETYLGLUCOSAMINIDASE"/>
    <property type="match status" value="1"/>
</dbReference>
<evidence type="ECO:0000259" key="1">
    <source>
        <dbReference type="Pfam" id="PF05089"/>
    </source>
</evidence>
<organism evidence="3 4">
    <name type="scientific">Hibiscus syriacus</name>
    <name type="common">Rose of Sharon</name>
    <dbReference type="NCBI Taxonomy" id="106335"/>
    <lineage>
        <taxon>Eukaryota</taxon>
        <taxon>Viridiplantae</taxon>
        <taxon>Streptophyta</taxon>
        <taxon>Embryophyta</taxon>
        <taxon>Tracheophyta</taxon>
        <taxon>Spermatophyta</taxon>
        <taxon>Magnoliopsida</taxon>
        <taxon>eudicotyledons</taxon>
        <taxon>Gunneridae</taxon>
        <taxon>Pentapetalae</taxon>
        <taxon>rosids</taxon>
        <taxon>malvids</taxon>
        <taxon>Malvales</taxon>
        <taxon>Malvaceae</taxon>
        <taxon>Malvoideae</taxon>
        <taxon>Hibiscus</taxon>
    </lineage>
</organism>
<reference evidence="3" key="1">
    <citation type="submission" date="2019-09" db="EMBL/GenBank/DDBJ databases">
        <title>Draft genome information of white flower Hibiscus syriacus.</title>
        <authorList>
            <person name="Kim Y.-M."/>
        </authorList>
    </citation>
    <scope>NUCLEOTIDE SEQUENCE [LARGE SCALE GENOMIC DNA]</scope>
    <source>
        <strain evidence="3">YM2019G1</strain>
    </source>
</reference>
<gene>
    <name evidence="3" type="ORF">F3Y22_tig00004013pilonHSYRG00102</name>
</gene>
<dbReference type="AlphaFoldDB" id="A0A6A3CHV6"/>
<feature type="domain" description="Alpha-N-acetylglucosaminidase tim-barrel" evidence="1">
    <location>
        <begin position="98"/>
        <end position="166"/>
    </location>
</feature>
<evidence type="ECO:0000313" key="4">
    <source>
        <dbReference type="Proteomes" id="UP000436088"/>
    </source>
</evidence>
<evidence type="ECO:0000313" key="3">
    <source>
        <dbReference type="EMBL" id="KAE8729005.1"/>
    </source>
</evidence>
<comment type="caution">
    <text evidence="3">The sequence shown here is derived from an EMBL/GenBank/DDBJ whole genome shotgun (WGS) entry which is preliminary data.</text>
</comment>
<evidence type="ECO:0000259" key="2">
    <source>
        <dbReference type="Pfam" id="PF12972"/>
    </source>
</evidence>
<dbReference type="PANTHER" id="PTHR12872">
    <property type="entry name" value="ALPHA-N-ACETYLGLUCOSAMINIDASE"/>
    <property type="match status" value="1"/>
</dbReference>
<name>A0A6A3CHV6_HIBSY</name>
<dbReference type="InterPro" id="IPR024732">
    <property type="entry name" value="NAGLU_C"/>
</dbReference>
<accession>A0A6A3CHV6</accession>
<dbReference type="InterPro" id="IPR007781">
    <property type="entry name" value="NAGLU"/>
</dbReference>
<protein>
    <submittedName>
        <fullName evidence="3">Polyamine oxidase 1 isoform 1</fullName>
    </submittedName>
</protein>
<dbReference type="Pfam" id="PF12972">
    <property type="entry name" value="NAGLU_C"/>
    <property type="match status" value="1"/>
</dbReference>
<proteinExistence type="predicted"/>
<dbReference type="Gene3D" id="1.20.120.670">
    <property type="entry name" value="N-acetyl-b-d-glucoasminidase"/>
    <property type="match status" value="1"/>
</dbReference>
<dbReference type="EMBL" id="VEPZ02000241">
    <property type="protein sequence ID" value="KAE8729005.1"/>
    <property type="molecule type" value="Genomic_DNA"/>
</dbReference>
<dbReference type="InterPro" id="IPR024733">
    <property type="entry name" value="NAGLU_tim-barrel"/>
</dbReference>
<dbReference type="Pfam" id="PF05089">
    <property type="entry name" value="NAGLU"/>
    <property type="match status" value="1"/>
</dbReference>
<keyword evidence="4" id="KW-1185">Reference proteome</keyword>
<feature type="domain" description="Alpha-N-acetylglucosaminidase C-terminal" evidence="2">
    <location>
        <begin position="196"/>
        <end position="336"/>
    </location>
</feature>
<sequence length="352" mass="40258">MTIPPLEKILVPKDQMMETGLEERSNLPRFDDTVAISAKRNQLQPYSGSSLAIPSESCQELRLWIPICYGSREIEEKSRMRYWAFGLGLLQFLLDLLQILLDRFTCSTSEEYGDVTDIYNCDTFNENSLPTNDPTYISSLGAAVYKAMSNGDKDALWLVQGWLFYRVKFLEATPNEGVGMCMEGIEQNPVVYELMSEMAFRKEKVKVLVVNVLEAGNDLAGSLTYRYDLVDLTRQVLSKLANKVYLDAVEAFRRKDVKALNFHGQKFIQLIKDIDVLVASDDNFLLGTWLESAKMLAKNPSETRQYEWNARTQVTMWFDTTAVNQSQLHDYANKFLEWTVGRILSASSFKLF</sequence>
<dbReference type="Proteomes" id="UP000436088">
    <property type="component" value="Unassembled WGS sequence"/>
</dbReference>